<sequence>MGLRCIATRNQDIGIGLVNRFITFRTQPISIRTPFTCRSTSWICRLCYGRSPTHGDLVELGEAVGIIAGQSIGEPGTQLTLRTFHTGGVFTGGTAEHVRAPSNGKIKFNKGLVHPTRTRHGHPAFLCSMDLYVTIESQDIIHNVTIPPKSFLLVQNDQYVESEQVIAEIRSGTYTLNLQRGFENIFIPIQKEKCTGVLMYTMHLNLHIVMSIFTKNKPFMDIVRGFVQIQYSPVFTTQGSRSNKRSFSFCRKRIYF</sequence>
<dbReference type="GO" id="GO:0000428">
    <property type="term" value="C:DNA-directed RNA polymerase complex"/>
    <property type="evidence" value="ECO:0007669"/>
    <property type="project" value="UniProtKB-KW"/>
</dbReference>
<keyword evidence="6" id="KW-0862">Zinc</keyword>
<evidence type="ECO:0000313" key="10">
    <source>
        <dbReference type="Proteomes" id="UP000006729"/>
    </source>
</evidence>
<gene>
    <name evidence="9" type="ORF">POPTR_013G142432</name>
</gene>
<reference evidence="9 10" key="1">
    <citation type="journal article" date="2006" name="Science">
        <title>The genome of black cottonwood, Populus trichocarpa (Torr. &amp; Gray).</title>
        <authorList>
            <person name="Tuskan G.A."/>
            <person name="Difazio S."/>
            <person name="Jansson S."/>
            <person name="Bohlmann J."/>
            <person name="Grigoriev I."/>
            <person name="Hellsten U."/>
            <person name="Putnam N."/>
            <person name="Ralph S."/>
            <person name="Rombauts S."/>
            <person name="Salamov A."/>
            <person name="Schein J."/>
            <person name="Sterck L."/>
            <person name="Aerts A."/>
            <person name="Bhalerao R.R."/>
            <person name="Bhalerao R.P."/>
            <person name="Blaudez D."/>
            <person name="Boerjan W."/>
            <person name="Brun A."/>
            <person name="Brunner A."/>
            <person name="Busov V."/>
            <person name="Campbell M."/>
            <person name="Carlson J."/>
            <person name="Chalot M."/>
            <person name="Chapman J."/>
            <person name="Chen G.L."/>
            <person name="Cooper D."/>
            <person name="Coutinho P.M."/>
            <person name="Couturier J."/>
            <person name="Covert S."/>
            <person name="Cronk Q."/>
            <person name="Cunningham R."/>
            <person name="Davis J."/>
            <person name="Degroeve S."/>
            <person name="Dejardin A."/>
            <person name="Depamphilis C."/>
            <person name="Detter J."/>
            <person name="Dirks B."/>
            <person name="Dubchak I."/>
            <person name="Duplessis S."/>
            <person name="Ehlting J."/>
            <person name="Ellis B."/>
            <person name="Gendler K."/>
            <person name="Goodstein D."/>
            <person name="Gribskov M."/>
            <person name="Grimwood J."/>
            <person name="Groover A."/>
            <person name="Gunter L."/>
            <person name="Hamberger B."/>
            <person name="Heinze B."/>
            <person name="Helariutta Y."/>
            <person name="Henrissat B."/>
            <person name="Holligan D."/>
            <person name="Holt R."/>
            <person name="Huang W."/>
            <person name="Islam-Faridi N."/>
            <person name="Jones S."/>
            <person name="Jones-Rhoades M."/>
            <person name="Jorgensen R."/>
            <person name="Joshi C."/>
            <person name="Kangasjarvi J."/>
            <person name="Karlsson J."/>
            <person name="Kelleher C."/>
            <person name="Kirkpatrick R."/>
            <person name="Kirst M."/>
            <person name="Kohler A."/>
            <person name="Kalluri U."/>
            <person name="Larimer F."/>
            <person name="Leebens-Mack J."/>
            <person name="Leple J.C."/>
            <person name="Locascio P."/>
            <person name="Lou Y."/>
            <person name="Lucas S."/>
            <person name="Martin F."/>
            <person name="Montanini B."/>
            <person name="Napoli C."/>
            <person name="Nelson D.R."/>
            <person name="Nelson C."/>
            <person name="Nieminen K."/>
            <person name="Nilsson O."/>
            <person name="Pereda V."/>
            <person name="Peter G."/>
            <person name="Philippe R."/>
            <person name="Pilate G."/>
            <person name="Poliakov A."/>
            <person name="Razumovskaya J."/>
            <person name="Richardson P."/>
            <person name="Rinaldi C."/>
            <person name="Ritland K."/>
            <person name="Rouze P."/>
            <person name="Ryaboy D."/>
            <person name="Schmutz J."/>
            <person name="Schrader J."/>
            <person name="Segerman B."/>
            <person name="Shin H."/>
            <person name="Siddiqui A."/>
            <person name="Sterky F."/>
            <person name="Terry A."/>
            <person name="Tsai C.J."/>
            <person name="Uberbacher E."/>
            <person name="Unneberg P."/>
            <person name="Vahala J."/>
            <person name="Wall K."/>
            <person name="Wessler S."/>
            <person name="Yang G."/>
            <person name="Yin T."/>
            <person name="Douglas C."/>
            <person name="Marra M."/>
            <person name="Sandberg G."/>
            <person name="Van de Peer Y."/>
            <person name="Rokhsar D."/>
        </authorList>
    </citation>
    <scope>NUCLEOTIDE SEQUENCE [LARGE SCALE GENOMIC DNA]</scope>
    <source>
        <strain evidence="10">cv. Nisqually</strain>
    </source>
</reference>
<organism evidence="9 10">
    <name type="scientific">Populus trichocarpa</name>
    <name type="common">Western balsam poplar</name>
    <name type="synonym">Populus balsamifera subsp. trichocarpa</name>
    <dbReference type="NCBI Taxonomy" id="3694"/>
    <lineage>
        <taxon>Eukaryota</taxon>
        <taxon>Viridiplantae</taxon>
        <taxon>Streptophyta</taxon>
        <taxon>Embryophyta</taxon>
        <taxon>Tracheophyta</taxon>
        <taxon>Spermatophyta</taxon>
        <taxon>Magnoliopsida</taxon>
        <taxon>eudicotyledons</taxon>
        <taxon>Gunneridae</taxon>
        <taxon>Pentapetalae</taxon>
        <taxon>rosids</taxon>
        <taxon>fabids</taxon>
        <taxon>Malpighiales</taxon>
        <taxon>Salicaceae</taxon>
        <taxon>Saliceae</taxon>
        <taxon>Populus</taxon>
    </lineage>
</organism>
<evidence type="ECO:0000256" key="3">
    <source>
        <dbReference type="ARBA" id="ARBA00022640"/>
    </source>
</evidence>
<evidence type="ECO:0000256" key="7">
    <source>
        <dbReference type="ARBA" id="ARBA00023163"/>
    </source>
</evidence>
<evidence type="ECO:0000256" key="2">
    <source>
        <dbReference type="ARBA" id="ARBA00022478"/>
    </source>
</evidence>
<protein>
    <recommendedName>
        <fullName evidence="1">DNA-directed RNA polymerase</fullName>
        <ecNumber evidence="1">2.7.7.6</ecNumber>
    </recommendedName>
</protein>
<dbReference type="GO" id="GO:0006351">
    <property type="term" value="P:DNA-templated transcription"/>
    <property type="evidence" value="ECO:0007669"/>
    <property type="project" value="InterPro"/>
</dbReference>
<dbReference type="Proteomes" id="UP000006729">
    <property type="component" value="Chromosome 13"/>
</dbReference>
<keyword evidence="10" id="KW-1185">Reference proteome</keyword>
<evidence type="ECO:0000256" key="4">
    <source>
        <dbReference type="ARBA" id="ARBA00022679"/>
    </source>
</evidence>
<dbReference type="AlphaFoldDB" id="A0A3N7FWP3"/>
<dbReference type="PANTHER" id="PTHR34995:SF1">
    <property type="entry name" value="DNA-DIRECTED RNA POLYMERASE SUBUNIT BETA"/>
    <property type="match status" value="1"/>
</dbReference>
<keyword evidence="5" id="KW-0548">Nucleotidyltransferase</keyword>
<dbReference type="EC" id="2.7.7.6" evidence="1"/>
<keyword evidence="7" id="KW-0804">Transcription</keyword>
<evidence type="ECO:0000313" key="9">
    <source>
        <dbReference type="EMBL" id="RQO99427.1"/>
    </source>
</evidence>
<name>A0A3N7FWP3_POPTR</name>
<evidence type="ECO:0000256" key="6">
    <source>
        <dbReference type="ARBA" id="ARBA00022833"/>
    </source>
</evidence>
<proteinExistence type="predicted"/>
<dbReference type="InParanoid" id="A0A3N7FWP3"/>
<evidence type="ECO:0000256" key="5">
    <source>
        <dbReference type="ARBA" id="ARBA00022695"/>
    </source>
</evidence>
<keyword evidence="2" id="KW-0240">DNA-directed RNA polymerase</keyword>
<dbReference type="GO" id="GO:0003899">
    <property type="term" value="F:DNA-directed RNA polymerase activity"/>
    <property type="evidence" value="ECO:0007669"/>
    <property type="project" value="UniProtKB-EC"/>
</dbReference>
<feature type="domain" description="RNA polymerase Rpb1" evidence="8">
    <location>
        <begin position="16"/>
        <end position="110"/>
    </location>
</feature>
<dbReference type="Pfam" id="PF04998">
    <property type="entry name" value="RNA_pol_Rpb1_5"/>
    <property type="match status" value="1"/>
</dbReference>
<dbReference type="InterPro" id="IPR050254">
    <property type="entry name" value="RNA_pol_beta''_euk"/>
</dbReference>
<dbReference type="PANTHER" id="PTHR34995">
    <property type="entry name" value="DNA-DIRECTED RNA POLYMERASE SUBUNIT BETA"/>
    <property type="match status" value="1"/>
</dbReference>
<dbReference type="STRING" id="3694.A0A3N7FWP3"/>
<accession>A0A3N7FWP3</accession>
<keyword evidence="3" id="KW-0934">Plastid</keyword>
<keyword evidence="4" id="KW-0808">Transferase</keyword>
<dbReference type="GO" id="GO:0003677">
    <property type="term" value="F:DNA binding"/>
    <property type="evidence" value="ECO:0007669"/>
    <property type="project" value="InterPro"/>
</dbReference>
<dbReference type="SUPFAM" id="SSF64484">
    <property type="entry name" value="beta and beta-prime subunits of DNA dependent RNA-polymerase"/>
    <property type="match status" value="1"/>
</dbReference>
<dbReference type="InterPro" id="IPR007081">
    <property type="entry name" value="RNA_pol_Rpb1_5"/>
</dbReference>
<evidence type="ECO:0000259" key="8">
    <source>
        <dbReference type="Pfam" id="PF04998"/>
    </source>
</evidence>
<evidence type="ECO:0000256" key="1">
    <source>
        <dbReference type="ARBA" id="ARBA00012418"/>
    </source>
</evidence>
<dbReference type="EMBL" id="CM009302">
    <property type="protein sequence ID" value="RQO99427.1"/>
    <property type="molecule type" value="Genomic_DNA"/>
</dbReference>